<evidence type="ECO:0000313" key="4">
    <source>
        <dbReference type="EMBL" id="EYF04942.1"/>
    </source>
</evidence>
<dbReference type="SUPFAM" id="SSF53067">
    <property type="entry name" value="Actin-like ATPase domain"/>
    <property type="match status" value="1"/>
</dbReference>
<sequence length="523" mass="57073">MNVIAFHVQHDAGVAVARDGVLELALELERLFEVRYFASARDDDTFREQWRKALDSVVQATGLSRFDVAVTSWVMPSQRRILAELVSAERWVTVDHHRAHALHGVHDAPYRRALVVSFDGGGNDGTFNVYRYREPTLTHVRRVSLNLGTPYRLLATTMAEVTGGRAQPRAGHLSLAGKVMAYAALGSAREAWLAALVEYYQHYQEPLQALYTLGERLGLELEPDALSAADARDLAASSQRAFEILLQQVILEQIADDDEGLVLTGGCALNVSANERIRHSIGVPVHVPPAPNDAGIAVGALWSVAPPSAPPDVFVGLPFAHDVGEEELRRRGAVRVELDAVAALLRRGAVVGIAHGRAELGPRALGHRSLLALPRSVEVKDRINARIKSREWYRPLAPAVAAWRAGDFLPDPSPSPYMSFAAPVHPETARQFPAAVHLDGTARVQTVARGTLLGRLLTLLEAQGEPPIVLNTSFNTKGRPLIQRASMALEALDETDLDFAWLEGLLVPRDHATLQRFSVEGPS</sequence>
<dbReference type="InterPro" id="IPR031730">
    <property type="entry name" value="Carbam_trans_C"/>
</dbReference>
<dbReference type="PANTHER" id="PTHR34847">
    <property type="entry name" value="NODULATION PROTEIN U"/>
    <property type="match status" value="1"/>
</dbReference>
<dbReference type="PANTHER" id="PTHR34847:SF1">
    <property type="entry name" value="NODULATION PROTEIN U"/>
    <property type="match status" value="1"/>
</dbReference>
<dbReference type="Gene3D" id="3.90.870.20">
    <property type="entry name" value="Carbamoyltransferase, C-terminal domain"/>
    <property type="match status" value="1"/>
</dbReference>
<dbReference type="eggNOG" id="COG2192">
    <property type="taxonomic scope" value="Bacteria"/>
</dbReference>
<evidence type="ECO:0000259" key="3">
    <source>
        <dbReference type="Pfam" id="PF16861"/>
    </source>
</evidence>
<name>A0A017T7H9_9BACT</name>
<dbReference type="InterPro" id="IPR038152">
    <property type="entry name" value="Carbam_trans_C_sf"/>
</dbReference>
<comment type="similarity">
    <text evidence="1">Belongs to the NodU/CmcH family.</text>
</comment>
<dbReference type="InterPro" id="IPR051338">
    <property type="entry name" value="NodU/CmcH_Carbamoyltrnsfr"/>
</dbReference>
<accession>A0A017T7H9</accession>
<reference evidence="4 5" key="1">
    <citation type="submission" date="2013-05" db="EMBL/GenBank/DDBJ databases">
        <title>Genome assembly of Chondromyces apiculatus DSM 436.</title>
        <authorList>
            <person name="Sharma G."/>
            <person name="Khatri I."/>
            <person name="Kaur C."/>
            <person name="Mayilraj S."/>
            <person name="Subramanian S."/>
        </authorList>
    </citation>
    <scope>NUCLEOTIDE SEQUENCE [LARGE SCALE GENOMIC DNA]</scope>
    <source>
        <strain evidence="4 5">DSM 436</strain>
    </source>
</reference>
<dbReference type="Proteomes" id="UP000019678">
    <property type="component" value="Unassembled WGS sequence"/>
</dbReference>
<dbReference type="InterPro" id="IPR043129">
    <property type="entry name" value="ATPase_NBD"/>
</dbReference>
<dbReference type="CDD" id="cd24033">
    <property type="entry name" value="ASKHA_NBD_NodU_CmcH-like_N"/>
    <property type="match status" value="1"/>
</dbReference>
<organism evidence="4 5">
    <name type="scientific">Chondromyces apiculatus DSM 436</name>
    <dbReference type="NCBI Taxonomy" id="1192034"/>
    <lineage>
        <taxon>Bacteria</taxon>
        <taxon>Pseudomonadati</taxon>
        <taxon>Myxococcota</taxon>
        <taxon>Polyangia</taxon>
        <taxon>Polyangiales</taxon>
        <taxon>Polyangiaceae</taxon>
        <taxon>Chondromyces</taxon>
    </lineage>
</organism>
<dbReference type="Pfam" id="PF16861">
    <property type="entry name" value="Carbam_trans_C"/>
    <property type="match status" value="1"/>
</dbReference>
<keyword evidence="5" id="KW-1185">Reference proteome</keyword>
<dbReference type="Gene3D" id="3.30.420.40">
    <property type="match status" value="1"/>
</dbReference>
<proteinExistence type="inferred from homology"/>
<dbReference type="Pfam" id="PF02543">
    <property type="entry name" value="Carbam_trans_N"/>
    <property type="match status" value="1"/>
</dbReference>
<gene>
    <name evidence="4" type="ORF">CAP_3753</name>
</gene>
<evidence type="ECO:0000313" key="5">
    <source>
        <dbReference type="Proteomes" id="UP000019678"/>
    </source>
</evidence>
<feature type="domain" description="Carbamoyltransferase C-terminal" evidence="3">
    <location>
        <begin position="342"/>
        <end position="507"/>
    </location>
</feature>
<protein>
    <recommendedName>
        <fullName evidence="6">Carbamoyltransferase</fullName>
    </recommendedName>
</protein>
<dbReference type="STRING" id="1192034.CAP_3753"/>
<evidence type="ECO:0000259" key="2">
    <source>
        <dbReference type="Pfam" id="PF02543"/>
    </source>
</evidence>
<dbReference type="EMBL" id="ASRX01000028">
    <property type="protein sequence ID" value="EYF04942.1"/>
    <property type="molecule type" value="Genomic_DNA"/>
</dbReference>
<dbReference type="AlphaFoldDB" id="A0A017T7H9"/>
<comment type="caution">
    <text evidence="4">The sequence shown here is derived from an EMBL/GenBank/DDBJ whole genome shotgun (WGS) entry which is preliminary data.</text>
</comment>
<dbReference type="GO" id="GO:0003824">
    <property type="term" value="F:catalytic activity"/>
    <property type="evidence" value="ECO:0007669"/>
    <property type="project" value="InterPro"/>
</dbReference>
<evidence type="ECO:0008006" key="6">
    <source>
        <dbReference type="Google" id="ProtNLM"/>
    </source>
</evidence>
<feature type="domain" description="Carbamoyltransferase" evidence="2">
    <location>
        <begin position="92"/>
        <end position="300"/>
    </location>
</feature>
<dbReference type="InterPro" id="IPR003696">
    <property type="entry name" value="Carbtransf_dom"/>
</dbReference>
<dbReference type="OrthoDB" id="9780777at2"/>
<dbReference type="RefSeq" id="WP_044243277.1">
    <property type="nucleotide sequence ID" value="NZ_ASRX01000028.1"/>
</dbReference>
<evidence type="ECO:0000256" key="1">
    <source>
        <dbReference type="ARBA" id="ARBA00006129"/>
    </source>
</evidence>